<keyword evidence="1" id="KW-0812">Transmembrane</keyword>
<comment type="caution">
    <text evidence="2">The sequence shown here is derived from an EMBL/GenBank/DDBJ whole genome shotgun (WGS) entry which is preliminary data.</text>
</comment>
<dbReference type="InterPro" id="IPR009570">
    <property type="entry name" value="Spore_III_AC"/>
</dbReference>
<dbReference type="InterPro" id="IPR025664">
    <property type="entry name" value="Spore_III_AC/AD"/>
</dbReference>
<organism evidence="2 3">
    <name type="scientific">Bacillus manliponensis</name>
    <dbReference type="NCBI Taxonomy" id="574376"/>
    <lineage>
        <taxon>Bacteria</taxon>
        <taxon>Bacillati</taxon>
        <taxon>Bacillota</taxon>
        <taxon>Bacilli</taxon>
        <taxon>Bacillales</taxon>
        <taxon>Bacillaceae</taxon>
        <taxon>Bacillus</taxon>
        <taxon>Bacillus cereus group</taxon>
    </lineage>
</organism>
<dbReference type="NCBIfam" id="TIGR02848">
    <property type="entry name" value="spore_III_AC"/>
    <property type="match status" value="1"/>
</dbReference>
<proteinExistence type="predicted"/>
<reference evidence="2 3" key="1">
    <citation type="submission" date="2014-06" db="EMBL/GenBank/DDBJ databases">
        <title>Draft genome sequence of Bacillus manliponensis JCM 15802 (MCCC 1A00708).</title>
        <authorList>
            <person name="Lai Q."/>
            <person name="Liu Y."/>
            <person name="Shao Z."/>
        </authorList>
    </citation>
    <scope>NUCLEOTIDE SEQUENCE [LARGE SCALE GENOMIC DNA]</scope>
    <source>
        <strain evidence="2 3">JCM 15802</strain>
    </source>
</reference>
<sequence length="67" mass="7615">MSIDVGLIFQIAGIGIILAFIHTVLKELKREDIANWVILVGFVVILFHVAFLINNLFDKIKSVFLFQ</sequence>
<keyword evidence="1" id="KW-1133">Transmembrane helix</keyword>
<evidence type="ECO:0000313" key="2">
    <source>
        <dbReference type="EMBL" id="KEK19589.1"/>
    </source>
</evidence>
<dbReference type="EMBL" id="JOTN01000007">
    <property type="protein sequence ID" value="KEK19589.1"/>
    <property type="molecule type" value="Genomic_DNA"/>
</dbReference>
<evidence type="ECO:0000313" key="3">
    <source>
        <dbReference type="Proteomes" id="UP000027822"/>
    </source>
</evidence>
<protein>
    <submittedName>
        <fullName evidence="2">Stage III sporulation protein AC</fullName>
    </submittedName>
</protein>
<keyword evidence="3" id="KW-1185">Reference proteome</keyword>
<dbReference type="Proteomes" id="UP000027822">
    <property type="component" value="Unassembled WGS sequence"/>
</dbReference>
<accession>A0A073JX57</accession>
<evidence type="ECO:0000256" key="1">
    <source>
        <dbReference type="SAM" id="Phobius"/>
    </source>
</evidence>
<dbReference type="STRING" id="574376.BAMA_22620"/>
<keyword evidence="1" id="KW-0472">Membrane</keyword>
<dbReference type="RefSeq" id="WP_034638936.1">
    <property type="nucleotide sequence ID" value="NZ_CBCSJC010000005.1"/>
</dbReference>
<dbReference type="Pfam" id="PF06686">
    <property type="entry name" value="SpoIIIAC"/>
    <property type="match status" value="1"/>
</dbReference>
<dbReference type="AlphaFoldDB" id="A0A073JX57"/>
<feature type="transmembrane region" description="Helical" evidence="1">
    <location>
        <begin position="37"/>
        <end position="57"/>
    </location>
</feature>
<dbReference type="eggNOG" id="ENOG5032ZY3">
    <property type="taxonomic scope" value="Bacteria"/>
</dbReference>
<gene>
    <name evidence="2" type="ORF">BAMA_22620</name>
</gene>
<feature type="transmembrane region" description="Helical" evidence="1">
    <location>
        <begin position="6"/>
        <end position="25"/>
    </location>
</feature>
<dbReference type="OrthoDB" id="9800383at2"/>
<name>A0A073JX57_9BACI</name>